<dbReference type="CDD" id="cd12148">
    <property type="entry name" value="fungal_TF_MHR"/>
    <property type="match status" value="1"/>
</dbReference>
<keyword evidence="1" id="KW-0539">Nucleus</keyword>
<dbReference type="GO" id="GO:0003677">
    <property type="term" value="F:DNA binding"/>
    <property type="evidence" value="ECO:0007669"/>
    <property type="project" value="InterPro"/>
</dbReference>
<dbReference type="GO" id="GO:0006351">
    <property type="term" value="P:DNA-templated transcription"/>
    <property type="evidence" value="ECO:0007669"/>
    <property type="project" value="InterPro"/>
</dbReference>
<evidence type="ECO:0000259" key="2">
    <source>
        <dbReference type="SMART" id="SM00906"/>
    </source>
</evidence>
<sequence>MDSMSLNNRGGHVFQGKSSSAILVKAAVDLKGSHSSKPPSQPWSVAPWEVAPSRPKYEFPGDDLAISLISLYFNTINIFFPLLHRPTFESAFAATLHLRGDGFGGTLLLVCALGALYSDDPRVHCAAVPSGSPAGWRWFSQVQLQGQQLSSKPTLYDLQHYCVRSHFPKRTASPRACWTLVGIGIRLAQDIGALAQDIGAHRLKFRTRAVTPEEELEKRAYWYVISPPYSLLTGIRVMVLFDTQVSGALGRTIAIPTHDVDLDLPVRCDDQYWEASPRNAAFCHPPNTPSLVDFFTSFLKLNNILSFTLKILYSTNRIKTLLATGDDSWQEKLVMEFDSALNKWYNSVPVHLKWDQACPNVIFFDQSAALHCSYYFLRILIHRPFIPAIQSLAPPTMSSSPIPSHCFPALSICNTAARACINVAEIQHQRRPNNPLVFGQTAVFTAGIVLVLNTWGSNRTGLVPDSDLAVHRCINVLRAHKTRWLSTGPLLY</sequence>
<evidence type="ECO:0000256" key="1">
    <source>
        <dbReference type="ARBA" id="ARBA00023242"/>
    </source>
</evidence>
<dbReference type="Pfam" id="PF04082">
    <property type="entry name" value="Fungal_trans"/>
    <property type="match status" value="1"/>
</dbReference>
<dbReference type="AlphaFoldDB" id="A0AAD7DU36"/>
<dbReference type="Proteomes" id="UP001221757">
    <property type="component" value="Unassembled WGS sequence"/>
</dbReference>
<dbReference type="EMBL" id="JARKIE010000028">
    <property type="protein sequence ID" value="KAJ7697817.1"/>
    <property type="molecule type" value="Genomic_DNA"/>
</dbReference>
<evidence type="ECO:0000313" key="4">
    <source>
        <dbReference type="Proteomes" id="UP001221757"/>
    </source>
</evidence>
<dbReference type="InterPro" id="IPR050987">
    <property type="entry name" value="AtrR-like"/>
</dbReference>
<keyword evidence="4" id="KW-1185">Reference proteome</keyword>
<name>A0AAD7DU36_MYCRO</name>
<gene>
    <name evidence="3" type="ORF">B0H17DRAFT_1006945</name>
</gene>
<dbReference type="InterPro" id="IPR007219">
    <property type="entry name" value="XnlR_reg_dom"/>
</dbReference>
<evidence type="ECO:0000313" key="3">
    <source>
        <dbReference type="EMBL" id="KAJ7697817.1"/>
    </source>
</evidence>
<dbReference type="GO" id="GO:0003700">
    <property type="term" value="F:DNA-binding transcription factor activity"/>
    <property type="evidence" value="ECO:0007669"/>
    <property type="project" value="InterPro"/>
</dbReference>
<proteinExistence type="predicted"/>
<reference evidence="3" key="1">
    <citation type="submission" date="2023-03" db="EMBL/GenBank/DDBJ databases">
        <title>Massive genome expansion in bonnet fungi (Mycena s.s.) driven by repeated elements and novel gene families across ecological guilds.</title>
        <authorList>
            <consortium name="Lawrence Berkeley National Laboratory"/>
            <person name="Harder C.B."/>
            <person name="Miyauchi S."/>
            <person name="Viragh M."/>
            <person name="Kuo A."/>
            <person name="Thoen E."/>
            <person name="Andreopoulos B."/>
            <person name="Lu D."/>
            <person name="Skrede I."/>
            <person name="Drula E."/>
            <person name="Henrissat B."/>
            <person name="Morin E."/>
            <person name="Kohler A."/>
            <person name="Barry K."/>
            <person name="LaButti K."/>
            <person name="Morin E."/>
            <person name="Salamov A."/>
            <person name="Lipzen A."/>
            <person name="Mereny Z."/>
            <person name="Hegedus B."/>
            <person name="Baldrian P."/>
            <person name="Stursova M."/>
            <person name="Weitz H."/>
            <person name="Taylor A."/>
            <person name="Grigoriev I.V."/>
            <person name="Nagy L.G."/>
            <person name="Martin F."/>
            <person name="Kauserud H."/>
        </authorList>
    </citation>
    <scope>NUCLEOTIDE SEQUENCE</scope>
    <source>
        <strain evidence="3">CBHHK067</strain>
    </source>
</reference>
<accession>A0AAD7DU36</accession>
<dbReference type="SMART" id="SM00906">
    <property type="entry name" value="Fungal_trans"/>
    <property type="match status" value="1"/>
</dbReference>
<organism evidence="3 4">
    <name type="scientific">Mycena rosella</name>
    <name type="common">Pink bonnet</name>
    <name type="synonym">Agaricus rosellus</name>
    <dbReference type="NCBI Taxonomy" id="1033263"/>
    <lineage>
        <taxon>Eukaryota</taxon>
        <taxon>Fungi</taxon>
        <taxon>Dikarya</taxon>
        <taxon>Basidiomycota</taxon>
        <taxon>Agaricomycotina</taxon>
        <taxon>Agaricomycetes</taxon>
        <taxon>Agaricomycetidae</taxon>
        <taxon>Agaricales</taxon>
        <taxon>Marasmiineae</taxon>
        <taxon>Mycenaceae</taxon>
        <taxon>Mycena</taxon>
    </lineage>
</organism>
<feature type="domain" description="Xylanolytic transcriptional activator regulatory" evidence="2">
    <location>
        <begin position="177"/>
        <end position="271"/>
    </location>
</feature>
<dbReference type="GO" id="GO:0008270">
    <property type="term" value="F:zinc ion binding"/>
    <property type="evidence" value="ECO:0007669"/>
    <property type="project" value="InterPro"/>
</dbReference>
<dbReference type="PANTHER" id="PTHR46910:SF38">
    <property type="entry name" value="ZN(2)-C6 FUNGAL-TYPE DOMAIN-CONTAINING PROTEIN"/>
    <property type="match status" value="1"/>
</dbReference>
<protein>
    <recommendedName>
        <fullName evidence="2">Xylanolytic transcriptional activator regulatory domain-containing protein</fullName>
    </recommendedName>
</protein>
<dbReference type="PANTHER" id="PTHR46910">
    <property type="entry name" value="TRANSCRIPTION FACTOR PDR1"/>
    <property type="match status" value="1"/>
</dbReference>
<comment type="caution">
    <text evidence="3">The sequence shown here is derived from an EMBL/GenBank/DDBJ whole genome shotgun (WGS) entry which is preliminary data.</text>
</comment>